<proteinExistence type="predicted"/>
<feature type="domain" description="ANTAR" evidence="4">
    <location>
        <begin position="130"/>
        <end position="191"/>
    </location>
</feature>
<evidence type="ECO:0000256" key="2">
    <source>
        <dbReference type="SAM" id="Coils"/>
    </source>
</evidence>
<dbReference type="SMART" id="SM00448">
    <property type="entry name" value="REC"/>
    <property type="match status" value="1"/>
</dbReference>
<keyword evidence="2" id="KW-0175">Coiled coil</keyword>
<dbReference type="Gene3D" id="3.40.50.2300">
    <property type="match status" value="1"/>
</dbReference>
<organism evidence="5 6">
    <name type="scientific">Amphritea opalescens</name>
    <dbReference type="NCBI Taxonomy" id="2490544"/>
    <lineage>
        <taxon>Bacteria</taxon>
        <taxon>Pseudomonadati</taxon>
        <taxon>Pseudomonadota</taxon>
        <taxon>Gammaproteobacteria</taxon>
        <taxon>Oceanospirillales</taxon>
        <taxon>Oceanospirillaceae</taxon>
        <taxon>Amphritea</taxon>
    </lineage>
</organism>
<evidence type="ECO:0000259" key="3">
    <source>
        <dbReference type="PROSITE" id="PS50110"/>
    </source>
</evidence>
<dbReference type="Pfam" id="PF03861">
    <property type="entry name" value="ANTAR"/>
    <property type="match status" value="1"/>
</dbReference>
<keyword evidence="6" id="KW-1185">Reference proteome</keyword>
<dbReference type="Gene3D" id="1.10.10.10">
    <property type="entry name" value="Winged helix-like DNA-binding domain superfamily/Winged helix DNA-binding domain"/>
    <property type="match status" value="1"/>
</dbReference>
<dbReference type="PROSITE" id="PS50921">
    <property type="entry name" value="ANTAR"/>
    <property type="match status" value="1"/>
</dbReference>
<accession>A0A430KLN1</accession>
<sequence>MTTIQSQPERVLVIDKDTARSALLEQALNDQGYEVVSRLHDTEGLIAQVEQIQPDIIIIELDSPDRDVLEHMATLNSHIPRPVVMFAESGDSQTIQKAIKAGVSAYVVDGMSPDRIQSIMDVAAARFREFQALRNELNDVRNELEDRKQLEQAKRLIMKHQQCTEDKAYTAMRKMAMDQGKTMTQIAKNIISVLEMLN</sequence>
<dbReference type="Proteomes" id="UP000283087">
    <property type="component" value="Unassembled WGS sequence"/>
</dbReference>
<feature type="coiled-coil region" evidence="2">
    <location>
        <begin position="127"/>
        <end position="154"/>
    </location>
</feature>
<evidence type="ECO:0000313" key="5">
    <source>
        <dbReference type="EMBL" id="RTE64387.1"/>
    </source>
</evidence>
<dbReference type="PANTHER" id="PTHR43367:SF1">
    <property type="entry name" value="TWO-COMPONENT RESPONSE REGULATOR-LIKE APRR6-RELATED"/>
    <property type="match status" value="1"/>
</dbReference>
<dbReference type="Pfam" id="PF00072">
    <property type="entry name" value="Response_reg"/>
    <property type="match status" value="1"/>
</dbReference>
<gene>
    <name evidence="5" type="ORF">EH243_17615</name>
</gene>
<dbReference type="SMART" id="SM01012">
    <property type="entry name" value="ANTAR"/>
    <property type="match status" value="1"/>
</dbReference>
<dbReference type="GO" id="GO:0003723">
    <property type="term" value="F:RNA binding"/>
    <property type="evidence" value="ECO:0007669"/>
    <property type="project" value="InterPro"/>
</dbReference>
<comment type="caution">
    <text evidence="5">The sequence shown here is derived from an EMBL/GenBank/DDBJ whole genome shotgun (WGS) entry which is preliminary data.</text>
</comment>
<dbReference type="RefSeq" id="WP_126159976.1">
    <property type="nucleotide sequence ID" value="NZ_RQXW01000024.1"/>
</dbReference>
<dbReference type="PROSITE" id="PS50110">
    <property type="entry name" value="RESPONSE_REGULATORY"/>
    <property type="match status" value="1"/>
</dbReference>
<dbReference type="SUPFAM" id="SSF52172">
    <property type="entry name" value="CheY-like"/>
    <property type="match status" value="1"/>
</dbReference>
<protein>
    <submittedName>
        <fullName evidence="5">ANTAR domain-containing protein</fullName>
    </submittedName>
</protein>
<dbReference type="OrthoDB" id="9782798at2"/>
<evidence type="ECO:0000313" key="6">
    <source>
        <dbReference type="Proteomes" id="UP000283087"/>
    </source>
</evidence>
<dbReference type="PIRSF" id="PIRSF036382">
    <property type="entry name" value="RR_antiterm"/>
    <property type="match status" value="1"/>
</dbReference>
<evidence type="ECO:0000256" key="1">
    <source>
        <dbReference type="PROSITE-ProRule" id="PRU00169"/>
    </source>
</evidence>
<dbReference type="CDD" id="cd00156">
    <property type="entry name" value="REC"/>
    <property type="match status" value="1"/>
</dbReference>
<reference evidence="5 6" key="1">
    <citation type="submission" date="2018-11" db="EMBL/GenBank/DDBJ databases">
        <title>The draft genome sequence of Amphritea opalescens ANRC-JH13T.</title>
        <authorList>
            <person name="Fang Z."/>
            <person name="Zhang Y."/>
            <person name="Han X."/>
        </authorList>
    </citation>
    <scope>NUCLEOTIDE SEQUENCE [LARGE SCALE GENOMIC DNA]</scope>
    <source>
        <strain evidence="5 6">ANRC-JH13</strain>
    </source>
</reference>
<name>A0A430KLN1_9GAMM</name>
<dbReference type="PANTHER" id="PTHR43367">
    <property type="match status" value="1"/>
</dbReference>
<dbReference type="InterPro" id="IPR008327">
    <property type="entry name" value="Sig_transdc_resp-reg_antiterm"/>
</dbReference>
<dbReference type="InterPro" id="IPR036388">
    <property type="entry name" value="WH-like_DNA-bd_sf"/>
</dbReference>
<dbReference type="GO" id="GO:0000160">
    <property type="term" value="P:phosphorelay signal transduction system"/>
    <property type="evidence" value="ECO:0007669"/>
    <property type="project" value="InterPro"/>
</dbReference>
<dbReference type="AlphaFoldDB" id="A0A430KLN1"/>
<dbReference type="EMBL" id="RQXW01000024">
    <property type="protein sequence ID" value="RTE64387.1"/>
    <property type="molecule type" value="Genomic_DNA"/>
</dbReference>
<comment type="caution">
    <text evidence="1">Lacks conserved residue(s) required for the propagation of feature annotation.</text>
</comment>
<dbReference type="InterPro" id="IPR005561">
    <property type="entry name" value="ANTAR"/>
</dbReference>
<feature type="domain" description="Response regulatory" evidence="3">
    <location>
        <begin position="10"/>
        <end position="124"/>
    </location>
</feature>
<dbReference type="InterPro" id="IPR011006">
    <property type="entry name" value="CheY-like_superfamily"/>
</dbReference>
<dbReference type="InterPro" id="IPR001789">
    <property type="entry name" value="Sig_transdc_resp-reg_receiver"/>
</dbReference>
<evidence type="ECO:0000259" key="4">
    <source>
        <dbReference type="PROSITE" id="PS50921"/>
    </source>
</evidence>